<dbReference type="AlphaFoldDB" id="A0A1I5XHU3"/>
<sequence length="83" mass="8840">MTTEPAVRTKTITWREPVPEKLARMSGREFLAAMAEGSVPPPPISAHLDIKAGSRMAFAEGELRGPDGTPLATASSTLIVLRP</sequence>
<dbReference type="SUPFAM" id="SSF54637">
    <property type="entry name" value="Thioesterase/thiol ester dehydrase-isomerase"/>
    <property type="match status" value="1"/>
</dbReference>
<gene>
    <name evidence="1" type="ORF">SAMN05421810_10675</name>
</gene>
<name>A0A1I5XHU3_9PSEU</name>
<reference evidence="2" key="1">
    <citation type="submission" date="2016-10" db="EMBL/GenBank/DDBJ databases">
        <authorList>
            <person name="Varghese N."/>
            <person name="Submissions S."/>
        </authorList>
    </citation>
    <scope>NUCLEOTIDE SEQUENCE [LARGE SCALE GENOMIC DNA]</scope>
    <source>
        <strain evidence="2">CGMCC 4.5579</strain>
    </source>
</reference>
<dbReference type="Proteomes" id="UP000198727">
    <property type="component" value="Unassembled WGS sequence"/>
</dbReference>
<organism evidence="1 2">
    <name type="scientific">Amycolatopsis arida</name>
    <dbReference type="NCBI Taxonomy" id="587909"/>
    <lineage>
        <taxon>Bacteria</taxon>
        <taxon>Bacillati</taxon>
        <taxon>Actinomycetota</taxon>
        <taxon>Actinomycetes</taxon>
        <taxon>Pseudonocardiales</taxon>
        <taxon>Pseudonocardiaceae</taxon>
        <taxon>Amycolatopsis</taxon>
    </lineage>
</organism>
<dbReference type="InterPro" id="IPR029069">
    <property type="entry name" value="HotDog_dom_sf"/>
</dbReference>
<dbReference type="OrthoDB" id="9813282at2"/>
<evidence type="ECO:0000313" key="1">
    <source>
        <dbReference type="EMBL" id="SFQ31500.1"/>
    </source>
</evidence>
<keyword evidence="2" id="KW-1185">Reference proteome</keyword>
<evidence type="ECO:0000313" key="2">
    <source>
        <dbReference type="Proteomes" id="UP000198727"/>
    </source>
</evidence>
<proteinExistence type="predicted"/>
<accession>A0A1I5XHU3</accession>
<dbReference type="EMBL" id="FOWW01000006">
    <property type="protein sequence ID" value="SFQ31500.1"/>
    <property type="molecule type" value="Genomic_DNA"/>
</dbReference>
<dbReference type="RefSeq" id="WP_092531462.1">
    <property type="nucleotide sequence ID" value="NZ_FOWW01000006.1"/>
</dbReference>
<dbReference type="STRING" id="587909.SAMN05421810_10675"/>
<protein>
    <submittedName>
        <fullName evidence="1">Uncharacterized protein</fullName>
    </submittedName>
</protein>